<dbReference type="GO" id="GO:0044284">
    <property type="term" value="C:mitochondrial crista junction"/>
    <property type="evidence" value="ECO:0007669"/>
    <property type="project" value="TreeGrafter"/>
</dbReference>
<sequence length="268" mass="28646">MAARVLLRRRAAPLMAATLISGAIIPSVAHAEAPPSDYHSKKPIYDDFYQPPLPKVASATTLASTPVPSPASETIPHAAAVQHEEPSRQHPHSHPHRPTPTDRLAGEIGRARLFLYQRAVAAEDAVNGAMDRAFSLEQTFTSTIASLAPPRSSGEQLVPGLCYVLVASMAGSIVARNRGLVARAAAPLALGVGAGWLVLPLTMRNVSDLLWRFEQRVPAVAGAHLAARDGLRQGWSFAAVHARLGRDFVDGKVHAARDLAEDWVKQGK</sequence>
<feature type="signal peptide" evidence="3">
    <location>
        <begin position="1"/>
        <end position="31"/>
    </location>
</feature>
<evidence type="ECO:0000256" key="2">
    <source>
        <dbReference type="SAM" id="MobiDB-lite"/>
    </source>
</evidence>
<dbReference type="GO" id="GO:0042407">
    <property type="term" value="P:cristae formation"/>
    <property type="evidence" value="ECO:0007669"/>
    <property type="project" value="InterPro"/>
</dbReference>
<evidence type="ECO:0000313" key="5">
    <source>
        <dbReference type="Proteomes" id="UP001320420"/>
    </source>
</evidence>
<dbReference type="PANTHER" id="PTHR28268">
    <property type="entry name" value="MICOS SUBUNIT MIC26"/>
    <property type="match status" value="1"/>
</dbReference>
<keyword evidence="1" id="KW-0472">Membrane</keyword>
<organism evidence="4 5">
    <name type="scientific">Diatrype stigma</name>
    <dbReference type="NCBI Taxonomy" id="117547"/>
    <lineage>
        <taxon>Eukaryota</taxon>
        <taxon>Fungi</taxon>
        <taxon>Dikarya</taxon>
        <taxon>Ascomycota</taxon>
        <taxon>Pezizomycotina</taxon>
        <taxon>Sordariomycetes</taxon>
        <taxon>Xylariomycetidae</taxon>
        <taxon>Xylariales</taxon>
        <taxon>Diatrypaceae</taxon>
        <taxon>Diatrype</taxon>
    </lineage>
</organism>
<evidence type="ECO:0000256" key="3">
    <source>
        <dbReference type="SAM" id="SignalP"/>
    </source>
</evidence>
<accession>A0AAN9V066</accession>
<evidence type="ECO:0000256" key="1">
    <source>
        <dbReference type="RuleBase" id="RU363021"/>
    </source>
</evidence>
<feature type="chain" id="PRO_5042964641" description="MICOS complex subunit" evidence="3">
    <location>
        <begin position="32"/>
        <end position="268"/>
    </location>
</feature>
<dbReference type="AlphaFoldDB" id="A0AAN9V066"/>
<keyword evidence="3" id="KW-0732">Signal</keyword>
<feature type="region of interest" description="Disordered" evidence="2">
    <location>
        <begin position="79"/>
        <end position="103"/>
    </location>
</feature>
<keyword evidence="5" id="KW-1185">Reference proteome</keyword>
<comment type="caution">
    <text evidence="4">The sequence shown here is derived from an EMBL/GenBank/DDBJ whole genome shotgun (WGS) entry which is preliminary data.</text>
</comment>
<reference evidence="4 5" key="1">
    <citation type="submission" date="2024-02" db="EMBL/GenBank/DDBJ databases">
        <title>De novo assembly and annotation of 12 fungi associated with fruit tree decline syndrome in Ontario, Canada.</title>
        <authorList>
            <person name="Sulman M."/>
            <person name="Ellouze W."/>
            <person name="Ilyukhin E."/>
        </authorList>
    </citation>
    <scope>NUCLEOTIDE SEQUENCE [LARGE SCALE GENOMIC DNA]</scope>
    <source>
        <strain evidence="4 5">M11/M66-122</strain>
    </source>
</reference>
<gene>
    <name evidence="4" type="ORF">SLS62_001147</name>
</gene>
<comment type="subunit">
    <text evidence="1">Component of the mitochondrial contact site and cristae organizing system (MICOS) complex.</text>
</comment>
<dbReference type="PANTHER" id="PTHR28268:SF1">
    <property type="entry name" value="MICOS SUBUNIT MIC26"/>
    <property type="match status" value="1"/>
</dbReference>
<protein>
    <recommendedName>
        <fullName evidence="1">MICOS complex subunit</fullName>
    </recommendedName>
</protein>
<evidence type="ECO:0000313" key="4">
    <source>
        <dbReference type="EMBL" id="KAK7756706.1"/>
    </source>
</evidence>
<dbReference type="GO" id="GO:0061617">
    <property type="term" value="C:MICOS complex"/>
    <property type="evidence" value="ECO:0007669"/>
    <property type="project" value="UniProtKB-UniRule"/>
</dbReference>
<dbReference type="InterPro" id="IPR019166">
    <property type="entry name" value="MIC26/MIC27"/>
</dbReference>
<name>A0AAN9V066_9PEZI</name>
<dbReference type="Proteomes" id="UP001320420">
    <property type="component" value="Unassembled WGS sequence"/>
</dbReference>
<dbReference type="InterPro" id="IPR033181">
    <property type="entry name" value="Mic26_fungi"/>
</dbReference>
<comment type="function">
    <text evidence="1">Component of the MICOS complex, a large protein complex of the mitochondrial inner membrane that plays crucial roles in the maintenance of crista junctions, inner membrane architecture, and formation of contact sites to the outer membrane.</text>
</comment>
<keyword evidence="1" id="KW-0999">Mitochondrion inner membrane</keyword>
<dbReference type="EMBL" id="JAKJXP020000005">
    <property type="protein sequence ID" value="KAK7756706.1"/>
    <property type="molecule type" value="Genomic_DNA"/>
</dbReference>
<comment type="subcellular location">
    <subcellularLocation>
        <location evidence="1">Mitochondrion inner membrane</location>
    </subcellularLocation>
</comment>
<keyword evidence="1" id="KW-0496">Mitochondrion</keyword>
<proteinExistence type="predicted"/>
<dbReference type="Pfam" id="PF09769">
    <property type="entry name" value="ApoO"/>
    <property type="match status" value="1"/>
</dbReference>